<protein>
    <submittedName>
        <fullName evidence="1">Uncharacterized protein</fullName>
    </submittedName>
</protein>
<organism evidence="1">
    <name type="scientific">Daucus carota subsp. sativus</name>
    <name type="common">Carrot</name>
    <dbReference type="NCBI Taxonomy" id="79200"/>
    <lineage>
        <taxon>Eukaryota</taxon>
        <taxon>Viridiplantae</taxon>
        <taxon>Streptophyta</taxon>
        <taxon>Embryophyta</taxon>
        <taxon>Tracheophyta</taxon>
        <taxon>Spermatophyta</taxon>
        <taxon>Magnoliopsida</taxon>
        <taxon>eudicotyledons</taxon>
        <taxon>Gunneridae</taxon>
        <taxon>Pentapetalae</taxon>
        <taxon>asterids</taxon>
        <taxon>campanulids</taxon>
        <taxon>Apiales</taxon>
        <taxon>Apiaceae</taxon>
        <taxon>Apioideae</taxon>
        <taxon>Scandiceae</taxon>
        <taxon>Daucinae</taxon>
        <taxon>Daucus</taxon>
        <taxon>Daucus sect. Daucus</taxon>
    </lineage>
</organism>
<reference evidence="1" key="1">
    <citation type="journal article" date="2016" name="Nat. Genet.">
        <title>A high-quality carrot genome assembly provides new insights into carotenoid accumulation and asterid genome evolution.</title>
        <authorList>
            <person name="Iorizzo M."/>
            <person name="Ellison S."/>
            <person name="Senalik D."/>
            <person name="Zeng P."/>
            <person name="Satapoomin P."/>
            <person name="Huang J."/>
            <person name="Bowman M."/>
            <person name="Iovene M."/>
            <person name="Sanseverino W."/>
            <person name="Cavagnaro P."/>
            <person name="Yildiz M."/>
            <person name="Macko-Podgorni A."/>
            <person name="Moranska E."/>
            <person name="Grzebelus E."/>
            <person name="Grzebelus D."/>
            <person name="Ashrafi H."/>
            <person name="Zheng Z."/>
            <person name="Cheng S."/>
            <person name="Spooner D."/>
            <person name="Van Deynze A."/>
            <person name="Simon P."/>
        </authorList>
    </citation>
    <scope>NUCLEOTIDE SEQUENCE [LARGE SCALE GENOMIC DNA]</scope>
    <source>
        <tissue evidence="1">Leaf</tissue>
    </source>
</reference>
<comment type="caution">
    <text evidence="1">The sequence shown here is derived from an EMBL/GenBank/DDBJ whole genome shotgun (WGS) entry which is preliminary data.</text>
</comment>
<dbReference type="Gramene" id="KZM87584">
    <property type="protein sequence ID" value="KZM87584"/>
    <property type="gene ID" value="DCAR_031955"/>
</dbReference>
<sequence length="110" mass="12541">MTSVPHMNLSAMNMMPGLLPHNPYSQPNMPYMFNPYFNAFNMPQFHSNLHGMNNLCMSQRPVFENRVDVPISQPKPKIEPIQSKEKVEKVEKAAKTNKSGPKAIWVPKST</sequence>
<proteinExistence type="predicted"/>
<gene>
    <name evidence="1" type="ORF">DCAR_031955</name>
</gene>
<dbReference type="AlphaFoldDB" id="A0A164TIU6"/>
<name>A0A164TIU6_DAUCS</name>
<accession>A0A164TIU6</accession>
<dbReference type="EMBL" id="LNRQ01000007">
    <property type="protein sequence ID" value="KZM87584.1"/>
    <property type="molecule type" value="Genomic_DNA"/>
</dbReference>
<evidence type="ECO:0000313" key="1">
    <source>
        <dbReference type="EMBL" id="KZM87584.1"/>
    </source>
</evidence>